<sequence length="160" mass="18634">MAALDKIEHIGEKLNSIIDRLSKLDSIESTVRNIETNLANLKTRTAKLEEFQATAKTDIADLKKSCSFNTDKCDLKNEIDKQNERITSLIESEKKLNHQMDEIISKNLYLEAYSRRENIKFFNIPEAREEDTEEVLRSFIERDLGYRNGCSVEIQRVHRL</sequence>
<gene>
    <name evidence="1" type="ORF">PLOB_00028035</name>
</gene>
<evidence type="ECO:0000313" key="1">
    <source>
        <dbReference type="EMBL" id="CAH3183085.1"/>
    </source>
</evidence>
<protein>
    <submittedName>
        <fullName evidence="1">Uncharacterized protein</fullName>
    </submittedName>
</protein>
<dbReference type="EMBL" id="CALNXK010000342">
    <property type="protein sequence ID" value="CAH3183085.1"/>
    <property type="molecule type" value="Genomic_DNA"/>
</dbReference>
<evidence type="ECO:0000313" key="2">
    <source>
        <dbReference type="Proteomes" id="UP001159405"/>
    </source>
</evidence>
<proteinExistence type="predicted"/>
<dbReference type="Proteomes" id="UP001159405">
    <property type="component" value="Unassembled WGS sequence"/>
</dbReference>
<reference evidence="1 2" key="1">
    <citation type="submission" date="2022-05" db="EMBL/GenBank/DDBJ databases">
        <authorList>
            <consortium name="Genoscope - CEA"/>
            <person name="William W."/>
        </authorList>
    </citation>
    <scope>NUCLEOTIDE SEQUENCE [LARGE SCALE GENOMIC DNA]</scope>
</reference>
<organism evidence="1 2">
    <name type="scientific">Porites lobata</name>
    <dbReference type="NCBI Taxonomy" id="104759"/>
    <lineage>
        <taxon>Eukaryota</taxon>
        <taxon>Metazoa</taxon>
        <taxon>Cnidaria</taxon>
        <taxon>Anthozoa</taxon>
        <taxon>Hexacorallia</taxon>
        <taxon>Scleractinia</taxon>
        <taxon>Fungiina</taxon>
        <taxon>Poritidae</taxon>
        <taxon>Porites</taxon>
    </lineage>
</organism>
<dbReference type="Gene3D" id="3.30.70.1820">
    <property type="entry name" value="L1 transposable element, RRM domain"/>
    <property type="match status" value="1"/>
</dbReference>
<accession>A0ABN8RWZ1</accession>
<keyword evidence="2" id="KW-1185">Reference proteome</keyword>
<comment type="caution">
    <text evidence="1">The sequence shown here is derived from an EMBL/GenBank/DDBJ whole genome shotgun (WGS) entry which is preliminary data.</text>
</comment>
<name>A0ABN8RWZ1_9CNID</name>